<dbReference type="OrthoDB" id="1675670at2"/>
<dbReference type="Gene3D" id="1.20.1260.10">
    <property type="match status" value="2"/>
</dbReference>
<dbReference type="EMBL" id="FQVW01000044">
    <property type="protein sequence ID" value="SHG60155.1"/>
    <property type="molecule type" value="Genomic_DNA"/>
</dbReference>
<reference evidence="1 2" key="1">
    <citation type="submission" date="2016-11" db="EMBL/GenBank/DDBJ databases">
        <authorList>
            <person name="Jaros S."/>
            <person name="Januszkiewicz K."/>
            <person name="Wedrychowicz H."/>
        </authorList>
    </citation>
    <scope>NUCLEOTIDE SEQUENCE [LARGE SCALE GENOMIC DNA]</scope>
    <source>
        <strain evidence="1 2">IBRC-M 10683</strain>
    </source>
</reference>
<evidence type="ECO:0008006" key="3">
    <source>
        <dbReference type="Google" id="ProtNLM"/>
    </source>
</evidence>
<evidence type="ECO:0000313" key="1">
    <source>
        <dbReference type="EMBL" id="SHG60155.1"/>
    </source>
</evidence>
<dbReference type="Proteomes" id="UP000183988">
    <property type="component" value="Unassembled WGS sequence"/>
</dbReference>
<proteinExistence type="predicted"/>
<name>A0A1M5L5D7_9BACI</name>
<dbReference type="STRING" id="930117.SAMN05216225_104416"/>
<dbReference type="InterPro" id="IPR021617">
    <property type="entry name" value="DUF3231"/>
</dbReference>
<accession>A0A1M5L5D7</accession>
<organism evidence="1 2">
    <name type="scientific">Ornithinibacillus halophilus</name>
    <dbReference type="NCBI Taxonomy" id="930117"/>
    <lineage>
        <taxon>Bacteria</taxon>
        <taxon>Bacillati</taxon>
        <taxon>Bacillota</taxon>
        <taxon>Bacilli</taxon>
        <taxon>Bacillales</taxon>
        <taxon>Bacillaceae</taxon>
        <taxon>Ornithinibacillus</taxon>
    </lineage>
</organism>
<dbReference type="Pfam" id="PF11553">
    <property type="entry name" value="DUF3231"/>
    <property type="match status" value="2"/>
</dbReference>
<evidence type="ECO:0000313" key="2">
    <source>
        <dbReference type="Proteomes" id="UP000183988"/>
    </source>
</evidence>
<sequence>MEEEKRIHLTSGEISSLWTTYMNDSMSMCILKFMLKHIKDPEIKPIIEYALESSTKHVNQLKDLFKKEGFAIPKAFSDEDVNMSAPWLFSDVFSLTFLNHMSSVGMLAYSGFISMSARSDVREFFTDCKHESTTLYHKSTDVALEKGVNARFPYITLPKETDYIDSKDYYGLNPFDEKRPLNAAEISHLYMNTMTNSFGTKLCYAFAQTSPTVEVQEYLMRLKDVAMKHTQIFTKSLMKEGIETPKLPDVAVSDSTTQTFSDKLIMFIMSLLISSGIGNYATAAAASPRLDLAVNYERLSLEVARLAKTGTDIMIKHNWLEQPPGIKKREHLVKYKNNR</sequence>
<dbReference type="RefSeq" id="WP_072891559.1">
    <property type="nucleotide sequence ID" value="NZ_FQVW01000044.1"/>
</dbReference>
<gene>
    <name evidence="1" type="ORF">SAMN05216225_104416</name>
</gene>
<dbReference type="AlphaFoldDB" id="A0A1M5L5D7"/>
<protein>
    <recommendedName>
        <fullName evidence="3">DUF3231 family protein</fullName>
    </recommendedName>
</protein>
<dbReference type="InterPro" id="IPR012347">
    <property type="entry name" value="Ferritin-like"/>
</dbReference>
<keyword evidence="2" id="KW-1185">Reference proteome</keyword>